<feature type="compositionally biased region" description="Basic and acidic residues" evidence="1">
    <location>
        <begin position="2117"/>
        <end position="2137"/>
    </location>
</feature>
<feature type="compositionally biased region" description="Polar residues" evidence="1">
    <location>
        <begin position="691"/>
        <end position="708"/>
    </location>
</feature>
<feature type="compositionally biased region" description="Low complexity" evidence="1">
    <location>
        <begin position="709"/>
        <end position="726"/>
    </location>
</feature>
<feature type="region of interest" description="Disordered" evidence="1">
    <location>
        <begin position="37"/>
        <end position="97"/>
    </location>
</feature>
<feature type="compositionally biased region" description="Basic and acidic residues" evidence="1">
    <location>
        <begin position="2192"/>
        <end position="2213"/>
    </location>
</feature>
<feature type="compositionally biased region" description="Basic and acidic residues" evidence="1">
    <location>
        <begin position="2350"/>
        <end position="2359"/>
    </location>
</feature>
<comment type="caution">
    <text evidence="2">The sequence shown here is derived from an EMBL/GenBank/DDBJ whole genome shotgun (WGS) entry which is preliminary data.</text>
</comment>
<feature type="region of interest" description="Disordered" evidence="1">
    <location>
        <begin position="1159"/>
        <end position="1209"/>
    </location>
</feature>
<feature type="compositionally biased region" description="Gly residues" evidence="1">
    <location>
        <begin position="330"/>
        <end position="343"/>
    </location>
</feature>
<feature type="compositionally biased region" description="Basic residues" evidence="1">
    <location>
        <begin position="285"/>
        <end position="298"/>
    </location>
</feature>
<sequence length="2532" mass="275822">MFISVVRKTADEKLRRIGKAQQPATTLQTQNFTFVRHNSQSKQHHPYQLQDQHQPQQQQEKDTQLDSLHQHQEQTAPQVSIDKSKQEQHPGRRLSEQEIIQHQIEQELKRNLWKEEQHQQLPRQQKQEKREEIYDNLFRVTNDYRRASLPTAAENGAGEADQGQGDVSFMAERAIASKQGRRDRNGLDNLERSEVKRRSRSEGPAKGRVRHSMDERGGRAGRKQTFDGGGGRVRGFCMDDGDSESSGDLSDPGGMYQRGGRGLPRADSDSDSDRQRWNKNPLMLRRFKKSDKHTRHRLSGGSGLTSGGGAADSGSGAGSLYGNEDAAASSGGGGGGGGSGSGGRSKYQRLEEMRKKRINMAATSDEEGAATPAVRISRLRQRALQSGLGGSGSGAPARPASSLTPSSSAGGNRNFMGGSVGSKNIDKSPKPMANFEPYQREISNTSTSSSSQQHLPWTGFSQPRQFPTEYQVQSKVTPPFSPLNLDSSAAPASKRSHYGTRTPPARPPPPKIQGGVAPKVGKSAFFTIPDSNNSQTNRTLYTSSPDMASQRLNNQSRIPSADFILNSPSQQRAGSKNIYGNIAGRSSGVNTGQSYIQSGSGQHIPSRHPTQFSEVVEMRFQATPKNSSQERPKSQTKIPKKGIIQKFGLAEDYEDSLDELIESNIQYLDTEIEKANKAAKRASGTGARKTSFISHPRNTSLESSSPSSKQNQYQEMQQYKQEQLRQQTNYPHSYKPQAHQPAIQVQSNTSIQLHVSLPADVKDSEPPRIQIAPPNDYHLKPYTLHGDTMSSSVTTKLDHMQPDVVPRKYSYDSSGLRLQRPASEYQYFGDRDDLSKSDSQLNTYIPRQLGASAEAGPGTVTGGGSLTTNRTLQFSSPTYQGRGCVSDINLSLESRKITDSAVASGSNGNLLQVLQVDKGMFSDVEYDIEVSERVKKWETFMKDRDSVADKKTTTGSLNLAPIQENTEASTEPLMLPSAVRRSVMLSKVSSSQLPSSNNSISAYPSSIVPTPPGSAFSYSTTEVTAYTPPTRHRPFSSDTSINKIGENKSFSLDPGSTQRFFHAIQDPLNSGNRLGSLGPQNTSMFGAQSTSSLLQQQGPLRIKTSYSGNDDRSLGSAYELRNQMLPGHQPLALTAGDPVHALHQTPQVATAAPLQITSISSTSTPPFQHGGGSSSNTPIVVRRRKPSRDNAVDPRDPTKRGSRYQEEIEEINNVRTDSVVNLRKRFDADSATMTSEDDQKSVVSTASAKLVRPGRTSGANSGRVSGYRSGAESSSNDLNLMIPGYEKKIRDSDVWSPNLESTQGVPVSIERVTARTLQTIPFSEDPFWKELEEMTSFDPKSMAGHLSLGASQDGGPTPTEPFSDIKSHQHLEVAPGRTPHSSTLPAASSLTHSRNSALSSKERLHRSKSLYTPNFTPLSIEVDKTPSNAVSALDEVLDDINRSSMERKQLSPKKSPSKTLGFLGSGYLKPKQDVPQTTFKFEDGKFKFMKQPPAVEHGKKFDTGSLAQMRAEQTLLPQKQPLQFYQLQRQEQQQQPFKLQPPPLEQKANRQSQAFSNVNNYQLDPNLLKEKLLNTGLVVETDTEDNVHASDSVPSKRLPPLLFTQTPFTLTNPPVSHVNPISTKFVSNIPIGSNTNSNSTRTVSMYGSSSNPPMGSRRFSGEEFHQTNPFQNVKVGPSALDDIQRALAPFSNTSSSYQPGPESLYGTARLESFADESGLNTSSGPNTQPTSWTYQPTKREAFLSSSGGMPGGNSEDAASSSSRLQQVNASMDDLKDLAQNVERRINVIKTRLQSADEGSLDTILSSLKNLQPETDVRRGGDAAAAAAGHAESSSTFEDYYTSKKTKLSKALTELDRIYKSLDLNSDDMTGLPDKLQPQHNYKLYRPTKSSDFILAPQPKSIHLRPMQTRVSSVYIPGLEKQKTNTDLQSVDKETESEFDVISKSFQAIVDEVNQTTNLLSKANENATEPSPPESKDPETSKKIVQITLKPDNFEMSKPVPASDLTAELETSSSETKKEAPRIAPKPQDVNPTMSKDITTVFRPQISTKEHRAKEDILPEPRAGVTASSTAIGSAEQIKTSTCGSSTCSQSQVSDNIVSTTTTASVKSPPASRQRTRPVRDNKIIQEDKKASALRRDGGTTSEKVLGMPPSPGPSPKVGRKIIYNNASELENKIIKPPEMFQDNPPKATEVSNKVDESDTTAVKKLEKHEDEVIKSTNTSSTPLVQSSITKKPDGSKKISQFEVKQNVSSSASPSTVRKIPPPTASRPSQKVPEAVVTSPKSAIRSYQTSNTGTSVVQHRQTTVSSGAEKKREITGSKLGNVEPKHTGDISSDQSPTSPGNKPPLHPWKRTPSDSEKPHGVDTTCTSTISGIPVAQSPSASPKTSSKIPRPLGSEASTVQQGALDKTGYPGGNKTPEKFKSPPSPSTNVTRRVRPSDRKLQTGVSTTEGDPSRRPHSFHELERSTARGGSSRADRDRKCMSSADDGAGEEISPVAQAPVFRSEPVLSDGSVVSQIMLNLRGGKGQYNVNPGPS</sequence>
<feature type="compositionally biased region" description="Low complexity" evidence="1">
    <location>
        <begin position="2079"/>
        <end position="2093"/>
    </location>
</feature>
<feature type="compositionally biased region" description="Polar residues" evidence="1">
    <location>
        <begin position="1643"/>
        <end position="1653"/>
    </location>
</feature>
<feature type="compositionally biased region" description="Basic and acidic residues" evidence="1">
    <location>
        <begin position="59"/>
        <end position="72"/>
    </location>
</feature>
<feature type="compositionally biased region" description="Polar residues" evidence="1">
    <location>
        <begin position="2278"/>
        <end position="2305"/>
    </location>
</feature>
<feature type="region of interest" description="Disordered" evidence="1">
    <location>
        <begin position="679"/>
        <end position="726"/>
    </location>
</feature>
<dbReference type="EMBL" id="BMAT01002297">
    <property type="protein sequence ID" value="GFS04110.1"/>
    <property type="molecule type" value="Genomic_DNA"/>
</dbReference>
<organism evidence="2 3">
    <name type="scientific">Elysia marginata</name>
    <dbReference type="NCBI Taxonomy" id="1093978"/>
    <lineage>
        <taxon>Eukaryota</taxon>
        <taxon>Metazoa</taxon>
        <taxon>Spiralia</taxon>
        <taxon>Lophotrochozoa</taxon>
        <taxon>Mollusca</taxon>
        <taxon>Gastropoda</taxon>
        <taxon>Heterobranchia</taxon>
        <taxon>Euthyneura</taxon>
        <taxon>Panpulmonata</taxon>
        <taxon>Sacoglossa</taxon>
        <taxon>Placobranchoidea</taxon>
        <taxon>Plakobranchidae</taxon>
        <taxon>Elysia</taxon>
    </lineage>
</organism>
<feature type="compositionally biased region" description="Basic and acidic residues" evidence="1">
    <location>
        <begin position="1187"/>
        <end position="1206"/>
    </location>
</feature>
<feature type="compositionally biased region" description="Basic and acidic residues" evidence="1">
    <location>
        <begin position="2047"/>
        <end position="2058"/>
    </location>
</feature>
<protein>
    <recommendedName>
        <fullName evidence="4">HP domain-containing protein</fullName>
    </recommendedName>
</protein>
<feature type="compositionally biased region" description="Polar residues" evidence="1">
    <location>
        <begin position="2328"/>
        <end position="2339"/>
    </location>
</feature>
<feature type="compositionally biased region" description="Low complexity" evidence="1">
    <location>
        <begin position="46"/>
        <end position="58"/>
    </location>
</feature>
<feature type="region of interest" description="Disordered" evidence="1">
    <location>
        <begin position="1742"/>
        <end position="1766"/>
    </location>
</feature>
<evidence type="ECO:0000313" key="2">
    <source>
        <dbReference type="EMBL" id="GFS04110.1"/>
    </source>
</evidence>
<evidence type="ECO:0000313" key="3">
    <source>
        <dbReference type="Proteomes" id="UP000762676"/>
    </source>
</evidence>
<keyword evidence="3" id="KW-1185">Reference proteome</keyword>
<gene>
    <name evidence="2" type="ORF">ElyMa_001167100</name>
</gene>
<dbReference type="Proteomes" id="UP000762676">
    <property type="component" value="Unassembled WGS sequence"/>
</dbReference>
<feature type="compositionally biased region" description="Basic and acidic residues" evidence="1">
    <location>
        <begin position="2449"/>
        <end position="2464"/>
    </location>
</feature>
<feature type="region of interest" description="Disordered" evidence="1">
    <location>
        <begin position="1988"/>
        <end position="2159"/>
    </location>
</feature>
<feature type="compositionally biased region" description="Basic and acidic residues" evidence="1">
    <location>
        <begin position="82"/>
        <end position="96"/>
    </location>
</feature>
<feature type="compositionally biased region" description="Polar residues" evidence="1">
    <location>
        <begin position="1379"/>
        <end position="1399"/>
    </location>
</feature>
<evidence type="ECO:0000256" key="1">
    <source>
        <dbReference type="SAM" id="MobiDB-lite"/>
    </source>
</evidence>
<feature type="region of interest" description="Disordered" evidence="1">
    <location>
        <begin position="2173"/>
        <end position="2496"/>
    </location>
</feature>
<name>A0AAV4I253_9GAST</name>
<feature type="compositionally biased region" description="Basic and acidic residues" evidence="1">
    <location>
        <begin position="264"/>
        <end position="276"/>
    </location>
</feature>
<proteinExistence type="predicted"/>
<feature type="compositionally biased region" description="Polar residues" evidence="1">
    <location>
        <begin position="2094"/>
        <end position="2105"/>
    </location>
</feature>
<feature type="region of interest" description="Disordered" evidence="1">
    <location>
        <begin position="1252"/>
        <end position="1274"/>
    </location>
</feature>
<feature type="compositionally biased region" description="Gly residues" evidence="1">
    <location>
        <begin position="300"/>
        <end position="319"/>
    </location>
</feature>
<feature type="compositionally biased region" description="Basic and acidic residues" evidence="1">
    <location>
        <begin position="180"/>
        <end position="218"/>
    </location>
</feature>
<feature type="compositionally biased region" description="Polar residues" evidence="1">
    <location>
        <begin position="452"/>
        <end position="476"/>
    </location>
</feature>
<reference evidence="2 3" key="1">
    <citation type="journal article" date="2021" name="Elife">
        <title>Chloroplast acquisition without the gene transfer in kleptoplastic sea slugs, Plakobranchus ocellatus.</title>
        <authorList>
            <person name="Maeda T."/>
            <person name="Takahashi S."/>
            <person name="Yoshida T."/>
            <person name="Shimamura S."/>
            <person name="Takaki Y."/>
            <person name="Nagai Y."/>
            <person name="Toyoda A."/>
            <person name="Suzuki Y."/>
            <person name="Arimoto A."/>
            <person name="Ishii H."/>
            <person name="Satoh N."/>
            <person name="Nishiyama T."/>
            <person name="Hasebe M."/>
            <person name="Maruyama T."/>
            <person name="Minagawa J."/>
            <person name="Obokata J."/>
            <person name="Shigenobu S."/>
        </authorList>
    </citation>
    <scope>NUCLEOTIDE SEQUENCE [LARGE SCALE GENOMIC DNA]</scope>
</reference>
<feature type="compositionally biased region" description="Polar residues" evidence="1">
    <location>
        <begin position="1756"/>
        <end position="1766"/>
    </location>
</feature>
<feature type="compositionally biased region" description="Low complexity" evidence="1">
    <location>
        <begin position="2004"/>
        <end position="2013"/>
    </location>
</feature>
<feature type="compositionally biased region" description="Polar residues" evidence="1">
    <location>
        <begin position="2214"/>
        <end position="2229"/>
    </location>
</feature>
<feature type="region of interest" description="Disordered" evidence="1">
    <location>
        <begin position="176"/>
        <end position="512"/>
    </location>
</feature>
<feature type="region of interest" description="Disordered" evidence="1">
    <location>
        <begin position="1635"/>
        <end position="1661"/>
    </location>
</feature>
<feature type="region of interest" description="Disordered" evidence="1">
    <location>
        <begin position="1528"/>
        <end position="1550"/>
    </location>
</feature>
<evidence type="ECO:0008006" key="4">
    <source>
        <dbReference type="Google" id="ProtNLM"/>
    </source>
</evidence>
<feature type="compositionally biased region" description="Low complexity" evidence="1">
    <location>
        <begin position="1528"/>
        <end position="1538"/>
    </location>
</feature>
<feature type="region of interest" description="Disordered" evidence="1">
    <location>
        <begin position="1961"/>
        <end position="1980"/>
    </location>
</feature>
<feature type="region of interest" description="Disordered" evidence="1">
    <location>
        <begin position="1340"/>
        <end position="1405"/>
    </location>
</feature>
<feature type="compositionally biased region" description="Polar residues" evidence="1">
    <location>
        <begin position="2362"/>
        <end position="2386"/>
    </location>
</feature>
<feature type="compositionally biased region" description="Polar residues" evidence="1">
    <location>
        <begin position="2242"/>
        <end position="2255"/>
    </location>
</feature>
<accession>A0AAV4I253</accession>